<proteinExistence type="predicted"/>
<evidence type="ECO:0008006" key="3">
    <source>
        <dbReference type="Google" id="ProtNLM"/>
    </source>
</evidence>
<dbReference type="GeneID" id="18934907"/>
<dbReference type="InParanoid" id="F4RS44"/>
<dbReference type="RefSeq" id="XP_007411880.1">
    <property type="nucleotide sequence ID" value="XM_007411818.1"/>
</dbReference>
<reference evidence="2" key="1">
    <citation type="journal article" date="2011" name="Proc. Natl. Acad. Sci. U.S.A.">
        <title>Obligate biotrophy features unraveled by the genomic analysis of rust fungi.</title>
        <authorList>
            <person name="Duplessis S."/>
            <person name="Cuomo C.A."/>
            <person name="Lin Y.-C."/>
            <person name="Aerts A."/>
            <person name="Tisserant E."/>
            <person name="Veneault-Fourrey C."/>
            <person name="Joly D.L."/>
            <person name="Hacquard S."/>
            <person name="Amselem J."/>
            <person name="Cantarel B.L."/>
            <person name="Chiu R."/>
            <person name="Coutinho P.M."/>
            <person name="Feau N."/>
            <person name="Field M."/>
            <person name="Frey P."/>
            <person name="Gelhaye E."/>
            <person name="Goldberg J."/>
            <person name="Grabherr M.G."/>
            <person name="Kodira C.D."/>
            <person name="Kohler A."/>
            <person name="Kuees U."/>
            <person name="Lindquist E.A."/>
            <person name="Lucas S.M."/>
            <person name="Mago R."/>
            <person name="Mauceli E."/>
            <person name="Morin E."/>
            <person name="Murat C."/>
            <person name="Pangilinan J.L."/>
            <person name="Park R."/>
            <person name="Pearson M."/>
            <person name="Quesneville H."/>
            <person name="Rouhier N."/>
            <person name="Sakthikumar S."/>
            <person name="Salamov A.A."/>
            <person name="Schmutz J."/>
            <person name="Selles B."/>
            <person name="Shapiro H."/>
            <person name="Tanguay P."/>
            <person name="Tuskan G.A."/>
            <person name="Henrissat B."/>
            <person name="Van de Peer Y."/>
            <person name="Rouze P."/>
            <person name="Ellis J.G."/>
            <person name="Dodds P.N."/>
            <person name="Schein J.E."/>
            <person name="Zhong S."/>
            <person name="Hamelin R.C."/>
            <person name="Grigoriev I.V."/>
            <person name="Szabo L.J."/>
            <person name="Martin F."/>
        </authorList>
    </citation>
    <scope>NUCLEOTIDE SEQUENCE [LARGE SCALE GENOMIC DNA]</scope>
    <source>
        <strain evidence="2">98AG31 / pathotype 3-4-7</strain>
    </source>
</reference>
<keyword evidence="2" id="KW-1185">Reference proteome</keyword>
<dbReference type="VEuPathDB" id="FungiDB:MELLADRAFT_88536"/>
<sequence>MATFKRPVTPDAWKGLKFSRVIPTLHVNSIEESIKFYTERLPFYLSGRDSNDHCWLTVHGSNAINPFTGLEQGSVNVYLRRHGFVSRYERPEGEVNEEAKGTEENAVGAGGNGIVYIRSDGNEEQFRSLYKTIKTSGIVADQHHLRATPWGTLTFGVNDLDGNHIRFYVSLRSESRA</sequence>
<dbReference type="Proteomes" id="UP000001072">
    <property type="component" value="Unassembled WGS sequence"/>
</dbReference>
<dbReference type="Gene3D" id="3.10.180.10">
    <property type="entry name" value="2,3-Dihydroxybiphenyl 1,2-Dioxygenase, domain 1"/>
    <property type="match status" value="1"/>
</dbReference>
<evidence type="ECO:0000313" key="1">
    <source>
        <dbReference type="EMBL" id="EGG04789.1"/>
    </source>
</evidence>
<evidence type="ECO:0000313" key="2">
    <source>
        <dbReference type="Proteomes" id="UP000001072"/>
    </source>
</evidence>
<dbReference type="AlphaFoldDB" id="F4RS44"/>
<dbReference type="HOGENOM" id="CLU_1518199_0_0_1"/>
<protein>
    <recommendedName>
        <fullName evidence="3">VOC domain-containing protein</fullName>
    </recommendedName>
</protein>
<organism evidence="2">
    <name type="scientific">Melampsora larici-populina (strain 98AG31 / pathotype 3-4-7)</name>
    <name type="common">Poplar leaf rust fungus</name>
    <dbReference type="NCBI Taxonomy" id="747676"/>
    <lineage>
        <taxon>Eukaryota</taxon>
        <taxon>Fungi</taxon>
        <taxon>Dikarya</taxon>
        <taxon>Basidiomycota</taxon>
        <taxon>Pucciniomycotina</taxon>
        <taxon>Pucciniomycetes</taxon>
        <taxon>Pucciniales</taxon>
        <taxon>Melampsoraceae</taxon>
        <taxon>Melampsora</taxon>
    </lineage>
</organism>
<dbReference type="SUPFAM" id="SSF54593">
    <property type="entry name" value="Glyoxalase/Bleomycin resistance protein/Dihydroxybiphenyl dioxygenase"/>
    <property type="match status" value="1"/>
</dbReference>
<dbReference type="OrthoDB" id="1077582at2759"/>
<gene>
    <name evidence="1" type="ORF">MELLADRAFT_88536</name>
</gene>
<dbReference type="EMBL" id="GL883116">
    <property type="protein sequence ID" value="EGG04789.1"/>
    <property type="molecule type" value="Genomic_DNA"/>
</dbReference>
<name>F4RS44_MELLP</name>
<accession>F4RS44</accession>
<dbReference type="KEGG" id="mlr:MELLADRAFT_88536"/>
<dbReference type="InterPro" id="IPR029068">
    <property type="entry name" value="Glyas_Bleomycin-R_OHBP_Dase"/>
</dbReference>